<dbReference type="CDD" id="cd00095">
    <property type="entry name" value="IFab"/>
    <property type="match status" value="1"/>
</dbReference>
<dbReference type="InterPro" id="IPR000471">
    <property type="entry name" value="Interferon_alpha/beta/delta"/>
</dbReference>
<dbReference type="SUPFAM" id="SSF47266">
    <property type="entry name" value="4-helical cytokines"/>
    <property type="match status" value="1"/>
</dbReference>
<keyword evidence="4 6" id="KW-0051">Antiviral defense</keyword>
<protein>
    <submittedName>
        <fullName evidence="8">Interferon 1BD3</fullName>
    </submittedName>
</protein>
<evidence type="ECO:0000256" key="7">
    <source>
        <dbReference type="SAM" id="SignalP"/>
    </source>
</evidence>
<keyword evidence="2 6" id="KW-0202">Cytokine</keyword>
<dbReference type="Pfam" id="PF00143">
    <property type="entry name" value="Interferon"/>
    <property type="match status" value="1"/>
</dbReference>
<dbReference type="PANTHER" id="PTHR11691">
    <property type="entry name" value="TYPE I INTERFERON"/>
    <property type="match status" value="1"/>
</dbReference>
<dbReference type="GO" id="GO:0051607">
    <property type="term" value="P:defense response to virus"/>
    <property type="evidence" value="ECO:0007669"/>
    <property type="project" value="UniProtKB-KW"/>
</dbReference>
<keyword evidence="7" id="KW-0732">Signal</keyword>
<evidence type="ECO:0000256" key="3">
    <source>
        <dbReference type="ARBA" id="ARBA00022525"/>
    </source>
</evidence>
<keyword evidence="3" id="KW-0964">Secreted</keyword>
<evidence type="ECO:0000256" key="2">
    <source>
        <dbReference type="ARBA" id="ARBA00022514"/>
    </source>
</evidence>
<dbReference type="PRINTS" id="PR00266">
    <property type="entry name" value="INTERFERONAB"/>
</dbReference>
<sequence length="195" mass="22216">MALLLSLLTALVAFSCGPAPSLGCDLPQNHSLASEKTVDLLDQMQRLPTFFCLNDRKDFRFPQEMVDGSQLQKAQAIAFLHEMLQQIFELFHRKDSFSPWNTTRLHQLLSGLLKQQKDLETCFVQATEEEKSVLPIEAPEVAVKEYFEGICSYLKEKEYSECAWEVVRVEIRGSFSSSTNLQERLRTKDGDMSSS</sequence>
<proteinExistence type="inferred from homology"/>
<feature type="chain" id="PRO_5031292275" evidence="7">
    <location>
        <begin position="24"/>
        <end position="195"/>
    </location>
</feature>
<dbReference type="AlphaFoldDB" id="A0A7R8GUV8"/>
<dbReference type="PROSITE" id="PS00252">
    <property type="entry name" value="INTERFERON_A_B_D"/>
    <property type="match status" value="1"/>
</dbReference>
<name>A0A7R8GUV8_LOXAF</name>
<dbReference type="PANTHER" id="PTHR11691:SF37">
    <property type="entry name" value="INTERFERON OMEGA-1"/>
    <property type="match status" value="1"/>
</dbReference>
<dbReference type="InterPro" id="IPR009079">
    <property type="entry name" value="4_helix_cytokine-like_core"/>
</dbReference>
<organism evidence="8">
    <name type="scientific">Loxodonta africana</name>
    <name type="common">African elephant</name>
    <dbReference type="NCBI Taxonomy" id="9785"/>
    <lineage>
        <taxon>Eukaryota</taxon>
        <taxon>Metazoa</taxon>
        <taxon>Chordata</taxon>
        <taxon>Craniata</taxon>
        <taxon>Vertebrata</taxon>
        <taxon>Euteleostomi</taxon>
        <taxon>Mammalia</taxon>
        <taxon>Eutheria</taxon>
        <taxon>Afrotheria</taxon>
        <taxon>Proboscidea</taxon>
        <taxon>Elephantidae</taxon>
        <taxon>Loxodonta</taxon>
    </lineage>
</organism>
<evidence type="ECO:0000256" key="4">
    <source>
        <dbReference type="ARBA" id="ARBA00023118"/>
    </source>
</evidence>
<dbReference type="GO" id="GO:0005615">
    <property type="term" value="C:extracellular space"/>
    <property type="evidence" value="ECO:0007669"/>
    <property type="project" value="UniProtKB-KW"/>
</dbReference>
<comment type="similarity">
    <text evidence="6">Belongs to the alpha/beta interferon family.</text>
</comment>
<feature type="signal peptide" evidence="7">
    <location>
        <begin position="1"/>
        <end position="23"/>
    </location>
</feature>
<dbReference type="FunFam" id="1.20.1250.10:FF:000001">
    <property type="entry name" value="Interferon alpha"/>
    <property type="match status" value="1"/>
</dbReference>
<evidence type="ECO:0000313" key="8">
    <source>
        <dbReference type="EMBL" id="CAB0000559.1"/>
    </source>
</evidence>
<evidence type="ECO:0000256" key="6">
    <source>
        <dbReference type="RuleBase" id="RU000436"/>
    </source>
</evidence>
<comment type="subcellular location">
    <subcellularLocation>
        <location evidence="1">Secreted</location>
    </subcellularLocation>
</comment>
<reference evidence="8" key="1">
    <citation type="journal article" date="2020" name="Genomics">
        <title>Comparative genomic analysis of eutherian interferon genes.</title>
        <authorList>
            <person name="Premzl M."/>
        </authorList>
    </citation>
    <scope>NUCLEOTIDE SEQUENCE</scope>
</reference>
<dbReference type="EMBL" id="LR761295">
    <property type="protein sequence ID" value="CAB0000559.1"/>
    <property type="molecule type" value="Genomic_DNA"/>
</dbReference>
<keyword evidence="5" id="KW-1015">Disulfide bond</keyword>
<evidence type="ECO:0000256" key="5">
    <source>
        <dbReference type="ARBA" id="ARBA00023157"/>
    </source>
</evidence>
<dbReference type="GO" id="GO:0005126">
    <property type="term" value="F:cytokine receptor binding"/>
    <property type="evidence" value="ECO:0007669"/>
    <property type="project" value="InterPro"/>
</dbReference>
<accession>A0A7R8GUV8</accession>
<dbReference type="SMART" id="SM00076">
    <property type="entry name" value="IFabd"/>
    <property type="match status" value="1"/>
</dbReference>
<dbReference type="OrthoDB" id="9833506at2759"/>
<dbReference type="GO" id="GO:0005125">
    <property type="term" value="F:cytokine activity"/>
    <property type="evidence" value="ECO:0007669"/>
    <property type="project" value="UniProtKB-KW"/>
</dbReference>
<dbReference type="Gene3D" id="1.20.1250.10">
    <property type="match status" value="1"/>
</dbReference>
<evidence type="ECO:0000256" key="1">
    <source>
        <dbReference type="ARBA" id="ARBA00004613"/>
    </source>
</evidence>
<gene>
    <name evidence="8" type="primary">IF1BD3</name>
</gene>